<dbReference type="Gene3D" id="3.40.1440.10">
    <property type="entry name" value="GIY-YIG endonuclease"/>
    <property type="match status" value="1"/>
</dbReference>
<comment type="caution">
    <text evidence="2">The sequence shown here is derived from an EMBL/GenBank/DDBJ whole genome shotgun (WGS) entry which is preliminary data.</text>
</comment>
<dbReference type="Gene3D" id="3.40.50.300">
    <property type="entry name" value="P-loop containing nucleotide triphosphate hydrolases"/>
    <property type="match status" value="1"/>
</dbReference>
<dbReference type="InterPro" id="IPR027417">
    <property type="entry name" value="P-loop_NTPase"/>
</dbReference>
<dbReference type="SUPFAM" id="SSF52540">
    <property type="entry name" value="P-loop containing nucleoside triphosphate hydrolases"/>
    <property type="match status" value="1"/>
</dbReference>
<dbReference type="PROSITE" id="PS50164">
    <property type="entry name" value="GIY_YIG"/>
    <property type="match status" value="1"/>
</dbReference>
<organism evidence="2 3">
    <name type="scientific">Porites evermanni</name>
    <dbReference type="NCBI Taxonomy" id="104178"/>
    <lineage>
        <taxon>Eukaryota</taxon>
        <taxon>Metazoa</taxon>
        <taxon>Cnidaria</taxon>
        <taxon>Anthozoa</taxon>
        <taxon>Hexacorallia</taxon>
        <taxon>Scleractinia</taxon>
        <taxon>Fungiina</taxon>
        <taxon>Poritidae</taxon>
        <taxon>Porites</taxon>
    </lineage>
</organism>
<gene>
    <name evidence="2" type="ORF">PEVE_00010210</name>
</gene>
<name>A0ABN8R8P3_9CNID</name>
<dbReference type="InterPro" id="IPR035901">
    <property type="entry name" value="GIY-YIG_endonuc_sf"/>
</dbReference>
<accession>A0ABN8R8P3</accession>
<sequence>MTPNKWMTKLYQAFAKYKLTIYMFGDTNQCDPVEPSDMFYDYVKSVVVSEMCPRRVEMKYIEEYARYDPQTRDLLTKFLKSGSIKHQFEPPVDSYHNICYLNKTRRHVTQECCNRFTENLEYYEIDFKYQGHREKYKVAVGMLMIVTQNMRNKDMFNMEQYNIDNIGESEDGNLVFTLRDTIFSYSEFRESFIASFCATVYKYQGGTISTPYNIYDVEKMDKKQLYTALSRTKGLNHVHLDTTKLNSKYKIRMPPLCVTVNSYFNDDYHNGQIYKITFEHNNKLYIGSSIRNLQERLNEHVTTKSSARFKYKDDEPIIMPIIRAPCKDRQELNSVEAEYIRYYSVKYGDRLLNKQSVPEQTVKIEYKHQAQIETENQMRERLHQKFGDKIKIKDDPMNKLLYYDVKIDGKRYATKARYNEQSKEEALTKITKKQQQLVDDLTINFN</sequence>
<dbReference type="EMBL" id="CALNXI010001715">
    <property type="protein sequence ID" value="CAH3175576.1"/>
    <property type="molecule type" value="Genomic_DNA"/>
</dbReference>
<protein>
    <recommendedName>
        <fullName evidence="1">GIY-YIG domain-containing protein</fullName>
    </recommendedName>
</protein>
<proteinExistence type="predicted"/>
<dbReference type="Proteomes" id="UP001159427">
    <property type="component" value="Unassembled WGS sequence"/>
</dbReference>
<evidence type="ECO:0000259" key="1">
    <source>
        <dbReference type="PROSITE" id="PS50164"/>
    </source>
</evidence>
<feature type="domain" description="GIY-YIG" evidence="1">
    <location>
        <begin position="269"/>
        <end position="349"/>
    </location>
</feature>
<dbReference type="SMART" id="SM00465">
    <property type="entry name" value="GIYc"/>
    <property type="match status" value="1"/>
</dbReference>
<evidence type="ECO:0000313" key="3">
    <source>
        <dbReference type="Proteomes" id="UP001159427"/>
    </source>
</evidence>
<dbReference type="Pfam" id="PF01541">
    <property type="entry name" value="GIY-YIG"/>
    <property type="match status" value="1"/>
</dbReference>
<dbReference type="Gene3D" id="2.30.30.940">
    <property type="match status" value="1"/>
</dbReference>
<evidence type="ECO:0000313" key="2">
    <source>
        <dbReference type="EMBL" id="CAH3175576.1"/>
    </source>
</evidence>
<dbReference type="InterPro" id="IPR000305">
    <property type="entry name" value="GIY-YIG_endonuc"/>
</dbReference>
<keyword evidence="3" id="KW-1185">Reference proteome</keyword>
<reference evidence="2 3" key="1">
    <citation type="submission" date="2022-05" db="EMBL/GenBank/DDBJ databases">
        <authorList>
            <consortium name="Genoscope - CEA"/>
            <person name="William W."/>
        </authorList>
    </citation>
    <scope>NUCLEOTIDE SEQUENCE [LARGE SCALE GENOMIC DNA]</scope>
</reference>
<dbReference type="SUPFAM" id="SSF82771">
    <property type="entry name" value="GIY-YIG endonuclease"/>
    <property type="match status" value="1"/>
</dbReference>